<dbReference type="PRINTS" id="PR00039">
    <property type="entry name" value="HTHLYSR"/>
</dbReference>
<reference evidence="6 7" key="1">
    <citation type="submission" date="2016-10" db="EMBL/GenBank/DDBJ databases">
        <authorList>
            <person name="de Groot N.N."/>
        </authorList>
    </citation>
    <scope>NUCLEOTIDE SEQUENCE [LARGE SCALE GENOMIC DNA]</scope>
    <source>
        <strain evidence="6 7">JCM 11308</strain>
    </source>
</reference>
<evidence type="ECO:0000256" key="3">
    <source>
        <dbReference type="ARBA" id="ARBA00023125"/>
    </source>
</evidence>
<keyword evidence="7" id="KW-1185">Reference proteome</keyword>
<accession>A0A1G6WAJ0</accession>
<dbReference type="PANTHER" id="PTHR30419">
    <property type="entry name" value="HTH-TYPE TRANSCRIPTIONAL REGULATOR YBHD"/>
    <property type="match status" value="1"/>
</dbReference>
<evidence type="ECO:0000313" key="6">
    <source>
        <dbReference type="EMBL" id="SDD62247.1"/>
    </source>
</evidence>
<dbReference type="CDD" id="cd05466">
    <property type="entry name" value="PBP2_LTTR_substrate"/>
    <property type="match status" value="1"/>
</dbReference>
<evidence type="ECO:0000256" key="1">
    <source>
        <dbReference type="ARBA" id="ARBA00009437"/>
    </source>
</evidence>
<dbReference type="InterPro" id="IPR036388">
    <property type="entry name" value="WH-like_DNA-bd_sf"/>
</dbReference>
<gene>
    <name evidence="6" type="ORF">SAMN05444580_105288</name>
</gene>
<dbReference type="STRING" id="168276.SAMN05444580_105288"/>
<feature type="domain" description="HTH lysR-type" evidence="5">
    <location>
        <begin position="1"/>
        <end position="58"/>
    </location>
</feature>
<evidence type="ECO:0000256" key="4">
    <source>
        <dbReference type="ARBA" id="ARBA00023163"/>
    </source>
</evidence>
<dbReference type="InterPro" id="IPR000847">
    <property type="entry name" value="LysR_HTH_N"/>
</dbReference>
<keyword evidence="4" id="KW-0804">Transcription</keyword>
<dbReference type="SUPFAM" id="SSF46785">
    <property type="entry name" value="Winged helix' DNA-binding domain"/>
    <property type="match status" value="1"/>
</dbReference>
<sequence>MDLKQIEYFLAVVDHGGIAGAALTLGVAQPTISTGIRSLERALGVPLFHRLGRGMVLSSAGRALLGPGRQILRDTAAAKYNLASTSASLVGRLDIMAMPMLGLTALAEAIAAFRALHPRVIVHIKEFRDDTAPVELIRDGHCEFVASHIPLPEAEALQSLTLTVHEYWLAYPPGTVLPPGPVPLAVLPRIPMVWLSDDRTVVARRVQHEIQKVGEAPPSAAMVEHRESRLPLVVAGVGGAVVERSTAESMAEQAVVRPIAPPLNRAMGLTFDPDRLSVVAREFLTVVRERSPFSGPPG</sequence>
<dbReference type="Pfam" id="PF03466">
    <property type="entry name" value="LysR_substrate"/>
    <property type="match status" value="1"/>
</dbReference>
<dbReference type="InterPro" id="IPR036390">
    <property type="entry name" value="WH_DNA-bd_sf"/>
</dbReference>
<dbReference type="SUPFAM" id="SSF53850">
    <property type="entry name" value="Periplasmic binding protein-like II"/>
    <property type="match status" value="1"/>
</dbReference>
<dbReference type="InterPro" id="IPR005119">
    <property type="entry name" value="LysR_subst-bd"/>
</dbReference>
<name>A0A1G6WAJ0_9NOCA</name>
<protein>
    <submittedName>
        <fullName evidence="6">DNA-binding transcriptional regulator, LysR family</fullName>
    </submittedName>
</protein>
<dbReference type="Gene3D" id="3.40.190.290">
    <property type="match status" value="1"/>
</dbReference>
<dbReference type="FunFam" id="1.10.10.10:FF:000001">
    <property type="entry name" value="LysR family transcriptional regulator"/>
    <property type="match status" value="1"/>
</dbReference>
<dbReference type="AlphaFoldDB" id="A0A1G6WAJ0"/>
<dbReference type="GO" id="GO:0003700">
    <property type="term" value="F:DNA-binding transcription factor activity"/>
    <property type="evidence" value="ECO:0007669"/>
    <property type="project" value="InterPro"/>
</dbReference>
<dbReference type="GO" id="GO:0003677">
    <property type="term" value="F:DNA binding"/>
    <property type="evidence" value="ECO:0007669"/>
    <property type="project" value="UniProtKB-KW"/>
</dbReference>
<comment type="similarity">
    <text evidence="1">Belongs to the LysR transcriptional regulatory family.</text>
</comment>
<organism evidence="6 7">
    <name type="scientific">Rhodococcus tukisamuensis</name>
    <dbReference type="NCBI Taxonomy" id="168276"/>
    <lineage>
        <taxon>Bacteria</taxon>
        <taxon>Bacillati</taxon>
        <taxon>Actinomycetota</taxon>
        <taxon>Actinomycetes</taxon>
        <taxon>Mycobacteriales</taxon>
        <taxon>Nocardiaceae</taxon>
        <taxon>Rhodococcus</taxon>
    </lineage>
</organism>
<dbReference type="EMBL" id="FNAB01000005">
    <property type="protein sequence ID" value="SDD62247.1"/>
    <property type="molecule type" value="Genomic_DNA"/>
</dbReference>
<proteinExistence type="inferred from homology"/>
<dbReference type="PROSITE" id="PS50931">
    <property type="entry name" value="HTH_LYSR"/>
    <property type="match status" value="1"/>
</dbReference>
<evidence type="ECO:0000256" key="2">
    <source>
        <dbReference type="ARBA" id="ARBA00023015"/>
    </source>
</evidence>
<dbReference type="InterPro" id="IPR050950">
    <property type="entry name" value="HTH-type_LysR_regulators"/>
</dbReference>
<dbReference type="RefSeq" id="WP_072842606.1">
    <property type="nucleotide sequence ID" value="NZ_FNAB01000005.1"/>
</dbReference>
<dbReference type="Gene3D" id="1.10.10.10">
    <property type="entry name" value="Winged helix-like DNA-binding domain superfamily/Winged helix DNA-binding domain"/>
    <property type="match status" value="1"/>
</dbReference>
<dbReference type="Pfam" id="PF00126">
    <property type="entry name" value="HTH_1"/>
    <property type="match status" value="1"/>
</dbReference>
<keyword evidence="2" id="KW-0805">Transcription regulation</keyword>
<evidence type="ECO:0000259" key="5">
    <source>
        <dbReference type="PROSITE" id="PS50931"/>
    </source>
</evidence>
<dbReference type="GO" id="GO:0005829">
    <property type="term" value="C:cytosol"/>
    <property type="evidence" value="ECO:0007669"/>
    <property type="project" value="TreeGrafter"/>
</dbReference>
<evidence type="ECO:0000313" key="7">
    <source>
        <dbReference type="Proteomes" id="UP000199417"/>
    </source>
</evidence>
<keyword evidence="3 6" id="KW-0238">DNA-binding</keyword>
<dbReference type="Proteomes" id="UP000199417">
    <property type="component" value="Unassembled WGS sequence"/>
</dbReference>